<reference evidence="2" key="1">
    <citation type="submission" date="2021-02" db="EMBL/GenBank/DDBJ databases">
        <authorList>
            <person name="Dougan E. K."/>
            <person name="Rhodes N."/>
            <person name="Thang M."/>
            <person name="Chan C."/>
        </authorList>
    </citation>
    <scope>NUCLEOTIDE SEQUENCE</scope>
</reference>
<gene>
    <name evidence="2" type="ORF">SPIL2461_LOCUS11670</name>
</gene>
<feature type="compositionally biased region" description="Acidic residues" evidence="1">
    <location>
        <begin position="309"/>
        <end position="326"/>
    </location>
</feature>
<evidence type="ECO:0000313" key="2">
    <source>
        <dbReference type="EMBL" id="CAE7465245.1"/>
    </source>
</evidence>
<feature type="compositionally biased region" description="Basic and acidic residues" evidence="1">
    <location>
        <begin position="275"/>
        <end position="287"/>
    </location>
</feature>
<dbReference type="EMBL" id="CAJNIZ010022935">
    <property type="protein sequence ID" value="CAE7465245.1"/>
    <property type="molecule type" value="Genomic_DNA"/>
</dbReference>
<organism evidence="2 3">
    <name type="scientific">Symbiodinium pilosum</name>
    <name type="common">Dinoflagellate</name>
    <dbReference type="NCBI Taxonomy" id="2952"/>
    <lineage>
        <taxon>Eukaryota</taxon>
        <taxon>Sar</taxon>
        <taxon>Alveolata</taxon>
        <taxon>Dinophyceae</taxon>
        <taxon>Suessiales</taxon>
        <taxon>Symbiodiniaceae</taxon>
        <taxon>Symbiodinium</taxon>
    </lineage>
</organism>
<feature type="compositionally biased region" description="Low complexity" evidence="1">
    <location>
        <begin position="373"/>
        <end position="385"/>
    </location>
</feature>
<feature type="compositionally biased region" description="Low complexity" evidence="1">
    <location>
        <begin position="253"/>
        <end position="268"/>
    </location>
</feature>
<feature type="compositionally biased region" description="Acidic residues" evidence="1">
    <location>
        <begin position="337"/>
        <end position="356"/>
    </location>
</feature>
<keyword evidence="3" id="KW-1185">Reference proteome</keyword>
<sequence length="531" mass="57667">MIFDAECSPARDPAELKPKLCEQFGICVCGAGGNGRSALEFQRRFAALLRPYFTAPRKRKGQTLSAELIARRAQILSNKRMLTQGFLVARLSARQGGGMAEGLSAAAAQSSSWGRVAQRAAVSMLCDKDPASTEMWLHLGHLNFRNWFFAGLLLKKAGADPAPGAAGKQFIRLEVSAEAQFQWCIPFFQQLQFQLPCFLQLYQIVSNDDILTDRQMTPNWVLVSEFGATPELRVWKGEDEEAQDRAKKKSKSKSTSSKRQTGASSKAPAAKRRRTSDGGRPELHDGDQAGGGPEEQESEDDLLALLLGEEAEEEEKPGDGDDDEVLPTESEASVLCDADDEDEDDDGEDGPQEEAELEHRHDHAAASEVDVQPEPSSGASASSVPPERPSASSARRDVGSVDAAARAHASRRKMFKDVAVPFDNHGELRYNIMSESIVAICKVHGGACKRTRTVRPAAKDSLTNCGQGRPVGLLAAWLSQSHQHASSEAHRDAILYITSAARRAARRAFAAVPDASDILDMERDRTAGEGE</sequence>
<dbReference type="Proteomes" id="UP000649617">
    <property type="component" value="Unassembled WGS sequence"/>
</dbReference>
<comment type="caution">
    <text evidence="2">The sequence shown here is derived from an EMBL/GenBank/DDBJ whole genome shotgun (WGS) entry which is preliminary data.</text>
</comment>
<accession>A0A812S378</accession>
<feature type="region of interest" description="Disordered" evidence="1">
    <location>
        <begin position="237"/>
        <end position="410"/>
    </location>
</feature>
<proteinExistence type="predicted"/>
<evidence type="ECO:0000313" key="3">
    <source>
        <dbReference type="Proteomes" id="UP000649617"/>
    </source>
</evidence>
<feature type="non-terminal residue" evidence="2">
    <location>
        <position position="531"/>
    </location>
</feature>
<dbReference type="AlphaFoldDB" id="A0A812S378"/>
<protein>
    <submittedName>
        <fullName evidence="2">Uncharacterized protein</fullName>
    </submittedName>
</protein>
<evidence type="ECO:0000256" key="1">
    <source>
        <dbReference type="SAM" id="MobiDB-lite"/>
    </source>
</evidence>
<name>A0A812S378_SYMPI</name>